<evidence type="ECO:0008006" key="3">
    <source>
        <dbReference type="Google" id="ProtNLM"/>
    </source>
</evidence>
<proteinExistence type="predicted"/>
<name>A0A1K1LB97_9BACT</name>
<sequence>MSQNQCGCGGKGPLPEVTFSTFVLSLASAALVHLGEVADPETGRTSRQPELARHSISMLEMLHEKTTKGLDEQERKMLESILYELRMKYVIKCGPDSK</sequence>
<reference evidence="2" key="1">
    <citation type="submission" date="2016-10" db="EMBL/GenBank/DDBJ databases">
        <authorList>
            <person name="Wegmann U."/>
        </authorList>
    </citation>
    <scope>NUCLEOTIDE SEQUENCE [LARGE SCALE GENOMIC DNA]</scope>
</reference>
<dbReference type="InterPro" id="IPR014995">
    <property type="entry name" value="DUF1844"/>
</dbReference>
<gene>
    <name evidence="1" type="ORF">DESPIGER_0083</name>
</gene>
<organism evidence="1 2">
    <name type="scientific">Desulfovibrio piger</name>
    <dbReference type="NCBI Taxonomy" id="901"/>
    <lineage>
        <taxon>Bacteria</taxon>
        <taxon>Pseudomonadati</taxon>
        <taxon>Thermodesulfobacteriota</taxon>
        <taxon>Desulfovibrionia</taxon>
        <taxon>Desulfovibrionales</taxon>
        <taxon>Desulfovibrionaceae</taxon>
        <taxon>Desulfovibrio</taxon>
    </lineage>
</organism>
<dbReference type="AlphaFoldDB" id="A0A1K1LB97"/>
<dbReference type="Proteomes" id="UP000186323">
    <property type="component" value="Chromosome I"/>
</dbReference>
<dbReference type="RefSeq" id="WP_072331615.1">
    <property type="nucleotide sequence ID" value="NZ_CALJDE010000014.1"/>
</dbReference>
<dbReference type="Pfam" id="PF08899">
    <property type="entry name" value="DUF1844"/>
    <property type="match status" value="1"/>
</dbReference>
<evidence type="ECO:0000313" key="1">
    <source>
        <dbReference type="EMBL" id="SFV71986.1"/>
    </source>
</evidence>
<protein>
    <recommendedName>
        <fullName evidence="3">DUF1844 domain-containing protein</fullName>
    </recommendedName>
</protein>
<accession>A0A1K1LB97</accession>
<dbReference type="OrthoDB" id="9799618at2"/>
<dbReference type="EMBL" id="LT630450">
    <property type="protein sequence ID" value="SFV71986.1"/>
    <property type="molecule type" value="Genomic_DNA"/>
</dbReference>
<evidence type="ECO:0000313" key="2">
    <source>
        <dbReference type="Proteomes" id="UP000186323"/>
    </source>
</evidence>
<dbReference type="KEGG" id="dpg:DESPIGER_0083"/>
<keyword evidence="2" id="KW-1185">Reference proteome</keyword>